<dbReference type="Gene3D" id="3.90.180.10">
    <property type="entry name" value="Medium-chain alcohol dehydrogenases, catalytic domain"/>
    <property type="match status" value="1"/>
</dbReference>
<dbReference type="InterPro" id="IPR011032">
    <property type="entry name" value="GroES-like_sf"/>
</dbReference>
<dbReference type="Proteomes" id="UP000035963">
    <property type="component" value="Unassembled WGS sequence"/>
</dbReference>
<dbReference type="AlphaFoldDB" id="A0A0J1D4R9"/>
<dbReference type="InterPro" id="IPR051603">
    <property type="entry name" value="Zinc-ADH_QOR/CCCR"/>
</dbReference>
<name>A0A0J1D4R9_9BURK</name>
<dbReference type="EMBL" id="AEJF01000019">
    <property type="protein sequence ID" value="KLU27709.1"/>
    <property type="molecule type" value="Genomic_DNA"/>
</dbReference>
<dbReference type="PANTHER" id="PTHR44154">
    <property type="entry name" value="QUINONE OXIDOREDUCTASE"/>
    <property type="match status" value="1"/>
</dbReference>
<feature type="domain" description="Alcohol dehydrogenase-like N-terminal" evidence="2">
    <location>
        <begin position="36"/>
        <end position="93"/>
    </location>
</feature>
<evidence type="ECO:0000259" key="2">
    <source>
        <dbReference type="Pfam" id="PF08240"/>
    </source>
</evidence>
<evidence type="ECO:0000256" key="1">
    <source>
        <dbReference type="ARBA" id="ARBA00022857"/>
    </source>
</evidence>
<accession>A0A0J1D4R9</accession>
<comment type="caution">
    <text evidence="3">The sequence shown here is derived from an EMBL/GenBank/DDBJ whole genome shotgun (WGS) entry which is preliminary data.</text>
</comment>
<protein>
    <recommendedName>
        <fullName evidence="2">Alcohol dehydrogenase-like N-terminal domain-containing protein</fullName>
    </recommendedName>
</protein>
<dbReference type="InterPro" id="IPR013154">
    <property type="entry name" value="ADH-like_N"/>
</dbReference>
<dbReference type="PATRIC" id="fig|908627.4.peg.647"/>
<evidence type="ECO:0000313" key="4">
    <source>
        <dbReference type="Proteomes" id="UP000035963"/>
    </source>
</evidence>
<dbReference type="Pfam" id="PF08240">
    <property type="entry name" value="ADH_N"/>
    <property type="match status" value="1"/>
</dbReference>
<keyword evidence="4" id="KW-1185">Reference proteome</keyword>
<organism evidence="3 4">
    <name type="scientific">Caballeronia mineralivorans PML1(12)</name>
    <dbReference type="NCBI Taxonomy" id="908627"/>
    <lineage>
        <taxon>Bacteria</taxon>
        <taxon>Pseudomonadati</taxon>
        <taxon>Pseudomonadota</taxon>
        <taxon>Betaproteobacteria</taxon>
        <taxon>Burkholderiales</taxon>
        <taxon>Burkholderiaceae</taxon>
        <taxon>Caballeronia</taxon>
    </lineage>
</organism>
<dbReference type="RefSeq" id="WP_047845109.1">
    <property type="nucleotide sequence ID" value="NZ_AEJF01000019.1"/>
</dbReference>
<keyword evidence="1" id="KW-0521">NADP</keyword>
<reference evidence="3 4" key="1">
    <citation type="journal article" date="2015" name="Genome Announc.">
        <title>Draft Genome Sequence of Burkholderia sp. Strain PML1(12), an Ectomycorrhizosphere-Inhabiting Bacterium with Effective Mineral-Weathering Ability.</title>
        <authorList>
            <person name="Uroz S."/>
            <person name="Oger P."/>
        </authorList>
    </citation>
    <scope>NUCLEOTIDE SEQUENCE [LARGE SCALE GENOMIC DNA]</scope>
    <source>
        <strain evidence="4">PML1(12)</strain>
    </source>
</reference>
<dbReference type="PANTHER" id="PTHR44154:SF1">
    <property type="entry name" value="QUINONE OXIDOREDUCTASE"/>
    <property type="match status" value="1"/>
</dbReference>
<proteinExistence type="predicted"/>
<evidence type="ECO:0000313" key="3">
    <source>
        <dbReference type="EMBL" id="KLU27709.1"/>
    </source>
</evidence>
<sequence length="100" mass="10691">MPSFDPAQMKALRVQRYGEPADVLHLDDVPVQRPRDGQVRIRVHACALNPADWAVCQGFIPLPPPRGIGFDVSGTVDAIGEGVIGVSIGDLVFGVPDYIG</sequence>
<gene>
    <name evidence="3" type="ORF">EOS_02895</name>
</gene>
<dbReference type="SUPFAM" id="SSF50129">
    <property type="entry name" value="GroES-like"/>
    <property type="match status" value="1"/>
</dbReference>